<keyword evidence="4" id="KW-1185">Reference proteome</keyword>
<organism evidence="3 4">
    <name type="scientific">Atta colombica</name>
    <dbReference type="NCBI Taxonomy" id="520822"/>
    <lineage>
        <taxon>Eukaryota</taxon>
        <taxon>Metazoa</taxon>
        <taxon>Ecdysozoa</taxon>
        <taxon>Arthropoda</taxon>
        <taxon>Hexapoda</taxon>
        <taxon>Insecta</taxon>
        <taxon>Pterygota</taxon>
        <taxon>Neoptera</taxon>
        <taxon>Endopterygota</taxon>
        <taxon>Hymenoptera</taxon>
        <taxon>Apocrita</taxon>
        <taxon>Aculeata</taxon>
        <taxon>Formicoidea</taxon>
        <taxon>Formicidae</taxon>
        <taxon>Myrmicinae</taxon>
        <taxon>Atta</taxon>
    </lineage>
</organism>
<feature type="region of interest" description="Disordered" evidence="1">
    <location>
        <begin position="48"/>
        <end position="70"/>
    </location>
</feature>
<dbReference type="GO" id="GO:0016020">
    <property type="term" value="C:membrane"/>
    <property type="evidence" value="ECO:0007669"/>
    <property type="project" value="TreeGrafter"/>
</dbReference>
<evidence type="ECO:0000256" key="2">
    <source>
        <dbReference type="SAM" id="Phobius"/>
    </source>
</evidence>
<proteinExistence type="predicted"/>
<feature type="transmembrane region" description="Helical" evidence="2">
    <location>
        <begin position="97"/>
        <end position="114"/>
    </location>
</feature>
<keyword evidence="2" id="KW-0812">Transmembrane</keyword>
<gene>
    <name evidence="3" type="ORF">ALC53_11483</name>
</gene>
<dbReference type="PANTHER" id="PTHR21879">
    <property type="entry name" value="FI03362P-RELATED-RELATED"/>
    <property type="match status" value="1"/>
</dbReference>
<reference evidence="3 4" key="1">
    <citation type="submission" date="2015-09" db="EMBL/GenBank/DDBJ databases">
        <title>Atta colombica WGS genome.</title>
        <authorList>
            <person name="Nygaard S."/>
            <person name="Hu H."/>
            <person name="Boomsma J."/>
            <person name="Zhang G."/>
        </authorList>
    </citation>
    <scope>NUCLEOTIDE SEQUENCE [LARGE SCALE GENOMIC DNA]</scope>
    <source>
        <strain evidence="3">Treedump-2</strain>
        <tissue evidence="3">Whole body</tissue>
    </source>
</reference>
<feature type="transmembrane region" description="Helical" evidence="2">
    <location>
        <begin position="6"/>
        <end position="24"/>
    </location>
</feature>
<feature type="transmembrane region" description="Helical" evidence="2">
    <location>
        <begin position="120"/>
        <end position="140"/>
    </location>
</feature>
<evidence type="ECO:0000256" key="1">
    <source>
        <dbReference type="SAM" id="MobiDB-lite"/>
    </source>
</evidence>
<accession>A0A195B0M9</accession>
<name>A0A195B0M9_9HYME</name>
<evidence type="ECO:0000313" key="3">
    <source>
        <dbReference type="EMBL" id="KYM78016.1"/>
    </source>
</evidence>
<dbReference type="PROSITE" id="PS51257">
    <property type="entry name" value="PROKAR_LIPOPROTEIN"/>
    <property type="match status" value="1"/>
</dbReference>
<evidence type="ECO:0000313" key="4">
    <source>
        <dbReference type="Proteomes" id="UP000078540"/>
    </source>
</evidence>
<sequence length="195" mass="21852">MLWRLFAVLVLGGFIAIYSCEPVSRKHLLKTSGTIECASNGDDISKCKTHESADTSSPNSKNQTQSNKEARQRLLDDINDVSEVSARKKDKKGKDRIVFYMLAALKAALLYGLLHGVAALAGKAILLAKVAIAIAIAAIVKKNDSEKVSYEIVKHPHTSYIQTHSSSVDYDHRSDYNDDRNDYLYEHRKRRQLIF</sequence>
<dbReference type="PANTHER" id="PTHR21879:SF22">
    <property type="entry name" value="FI03362P-RELATED"/>
    <property type="match status" value="1"/>
</dbReference>
<keyword evidence="2" id="KW-1133">Transmembrane helix</keyword>
<keyword evidence="2" id="KW-0472">Membrane</keyword>
<dbReference type="InterPro" id="IPR012464">
    <property type="entry name" value="DUF1676"/>
</dbReference>
<dbReference type="STRING" id="520822.A0A195B0M9"/>
<dbReference type="EMBL" id="KQ976690">
    <property type="protein sequence ID" value="KYM78016.1"/>
    <property type="molecule type" value="Genomic_DNA"/>
</dbReference>
<dbReference type="Pfam" id="PF07898">
    <property type="entry name" value="DUF1676"/>
    <property type="match status" value="1"/>
</dbReference>
<protein>
    <submittedName>
        <fullName evidence="3">Uncharacterized protein</fullName>
    </submittedName>
</protein>
<dbReference type="AlphaFoldDB" id="A0A195B0M9"/>
<feature type="compositionally biased region" description="Polar residues" evidence="1">
    <location>
        <begin position="54"/>
        <end position="67"/>
    </location>
</feature>
<dbReference type="Proteomes" id="UP000078540">
    <property type="component" value="Unassembled WGS sequence"/>
</dbReference>